<dbReference type="Proteomes" id="UP000649617">
    <property type="component" value="Unassembled WGS sequence"/>
</dbReference>
<dbReference type="OrthoDB" id="441678at2759"/>
<evidence type="ECO:0000313" key="3">
    <source>
        <dbReference type="EMBL" id="CAE7279814.1"/>
    </source>
</evidence>
<dbReference type="SMART" id="SM00849">
    <property type="entry name" value="Lactamase_B"/>
    <property type="match status" value="1"/>
</dbReference>
<keyword evidence="1" id="KW-0812">Transmembrane</keyword>
<reference evidence="3" key="1">
    <citation type="submission" date="2021-02" db="EMBL/GenBank/DDBJ databases">
        <authorList>
            <person name="Dougan E. K."/>
            <person name="Rhodes N."/>
            <person name="Thang M."/>
            <person name="Chan C."/>
        </authorList>
    </citation>
    <scope>NUCLEOTIDE SEQUENCE</scope>
</reference>
<proteinExistence type="predicted"/>
<evidence type="ECO:0000259" key="2">
    <source>
        <dbReference type="SMART" id="SM00849"/>
    </source>
</evidence>
<feature type="transmembrane region" description="Helical" evidence="1">
    <location>
        <begin position="6"/>
        <end position="28"/>
    </location>
</feature>
<organism evidence="3 4">
    <name type="scientific">Symbiodinium pilosum</name>
    <name type="common">Dinoflagellate</name>
    <dbReference type="NCBI Taxonomy" id="2952"/>
    <lineage>
        <taxon>Eukaryota</taxon>
        <taxon>Sar</taxon>
        <taxon>Alveolata</taxon>
        <taxon>Dinophyceae</taxon>
        <taxon>Suessiales</taxon>
        <taxon>Symbiodiniaceae</taxon>
        <taxon>Symbiodinium</taxon>
    </lineage>
</organism>
<dbReference type="InterPro" id="IPR050855">
    <property type="entry name" value="NDM-1-like"/>
</dbReference>
<dbReference type="PANTHER" id="PTHR42951">
    <property type="entry name" value="METALLO-BETA-LACTAMASE DOMAIN-CONTAINING"/>
    <property type="match status" value="1"/>
</dbReference>
<dbReference type="AlphaFoldDB" id="A0A812MUG2"/>
<feature type="non-terminal residue" evidence="3">
    <location>
        <position position="410"/>
    </location>
</feature>
<comment type="caution">
    <text evidence="3">The sequence shown here is derived from an EMBL/GenBank/DDBJ whole genome shotgun (WGS) entry which is preliminary data.</text>
</comment>
<evidence type="ECO:0000256" key="1">
    <source>
        <dbReference type="SAM" id="Phobius"/>
    </source>
</evidence>
<keyword evidence="1" id="KW-0472">Membrane</keyword>
<dbReference type="SUPFAM" id="SSF56281">
    <property type="entry name" value="Metallo-hydrolase/oxidoreductase"/>
    <property type="match status" value="1"/>
</dbReference>
<name>A0A812MUG2_SYMPI</name>
<accession>A0A812MUG2</accession>
<dbReference type="InterPro" id="IPR001279">
    <property type="entry name" value="Metallo-B-lactamas"/>
</dbReference>
<dbReference type="PANTHER" id="PTHR42951:SF4">
    <property type="entry name" value="ACYL-COENZYME A THIOESTERASE MBLAC2"/>
    <property type="match status" value="1"/>
</dbReference>
<evidence type="ECO:0000313" key="4">
    <source>
        <dbReference type="Proteomes" id="UP000649617"/>
    </source>
</evidence>
<dbReference type="EMBL" id="CAJNIZ010009335">
    <property type="protein sequence ID" value="CAE7279814.1"/>
    <property type="molecule type" value="Genomic_DNA"/>
</dbReference>
<dbReference type="InterPro" id="IPR036866">
    <property type="entry name" value="RibonucZ/Hydroxyglut_hydro"/>
</dbReference>
<sequence>MFLELLGVIARCSVVATAAAAVTLLLLWTATERREYFQNSCHNLRSAELRVLPGLPFTCGWQRIRPETASGSVVPYAFIQPNGSWCWSNAGFIASSGGGLLVDTLMDPVLTSTMLRELSNTGDAAQMRIDAVVFTHPDVDHILGNQALPPEIPRLGTGKAQQDIDAQAGAAWKLKLCVEVGRFIWQTLKLFGGPSLLPLLPLGWQPRMLSLLGFAKSQDNLSGFNLGGIDGRRLPRFETVLNTGDNLTVRGEHFPAQFWEVGAIHSKSDSIILLPNSKVAFTGDLLFIGIAPVMWSGPAQAWVKALDDLLEATGSDWRFVPGHGPVTDTDGVRSVRRYFAYLHEAVSKACSDLPLAAADADEACADRVLEQMPQDLKDDFQEPERIMICAVIERMARRAGGPAKVNVLTK</sequence>
<protein>
    <recommendedName>
        <fullName evidence="2">Metallo-beta-lactamase domain-containing protein</fullName>
    </recommendedName>
</protein>
<dbReference type="Pfam" id="PF00753">
    <property type="entry name" value="Lactamase_B"/>
    <property type="match status" value="1"/>
</dbReference>
<gene>
    <name evidence="3" type="ORF">SPIL2461_LOCUS6272</name>
</gene>
<dbReference type="Gene3D" id="3.60.15.10">
    <property type="entry name" value="Ribonuclease Z/Hydroxyacylglutathione hydrolase-like"/>
    <property type="match status" value="1"/>
</dbReference>
<keyword evidence="4" id="KW-1185">Reference proteome</keyword>
<feature type="domain" description="Metallo-beta-lactamase" evidence="2">
    <location>
        <begin position="87"/>
        <end position="323"/>
    </location>
</feature>
<keyword evidence="1" id="KW-1133">Transmembrane helix</keyword>